<name>A0A2G8RVP5_9APHY</name>
<comment type="caution">
    <text evidence="1">The sequence shown here is derived from an EMBL/GenBank/DDBJ whole genome shotgun (WGS) entry which is preliminary data.</text>
</comment>
<protein>
    <submittedName>
        <fullName evidence="1">Uncharacterized protein</fullName>
    </submittedName>
</protein>
<dbReference type="OrthoDB" id="2756141at2759"/>
<gene>
    <name evidence="1" type="ORF">GSI_12392</name>
</gene>
<evidence type="ECO:0000313" key="2">
    <source>
        <dbReference type="Proteomes" id="UP000230002"/>
    </source>
</evidence>
<reference evidence="1 2" key="1">
    <citation type="journal article" date="2015" name="Sci. Rep.">
        <title>Chromosome-level genome map provides insights into diverse defense mechanisms in the medicinal fungus Ganoderma sinense.</title>
        <authorList>
            <person name="Zhu Y."/>
            <person name="Xu J."/>
            <person name="Sun C."/>
            <person name="Zhou S."/>
            <person name="Xu H."/>
            <person name="Nelson D.R."/>
            <person name="Qian J."/>
            <person name="Song J."/>
            <person name="Luo H."/>
            <person name="Xiang L."/>
            <person name="Li Y."/>
            <person name="Xu Z."/>
            <person name="Ji A."/>
            <person name="Wang L."/>
            <person name="Lu S."/>
            <person name="Hayward A."/>
            <person name="Sun W."/>
            <person name="Li X."/>
            <person name="Schwartz D.C."/>
            <person name="Wang Y."/>
            <person name="Chen S."/>
        </authorList>
    </citation>
    <scope>NUCLEOTIDE SEQUENCE [LARGE SCALE GENOMIC DNA]</scope>
    <source>
        <strain evidence="1 2">ZZ0214-1</strain>
    </source>
</reference>
<dbReference type="Proteomes" id="UP000230002">
    <property type="component" value="Unassembled WGS sequence"/>
</dbReference>
<dbReference type="AlphaFoldDB" id="A0A2G8RVP5"/>
<sequence length="298" mass="33975">MLQEERDAIIREYWSSPQMLLCYLTWNRAVISGEAALAFMARCPRILTDELEICVPKERSYEFLALLDENPAVERVWSEEDWSSRKVNQPTSYLYRTPTERFIRVICSHTESAFTPITTYPTCALVNYMDQFSFGCAYPHTTLKYHAVTPDLPNLSSFARARVDRIVELGGFRLDRWPNPSTPPADDSLPLWASTVCLREIFQCPGQARFFGDQGSLLDFYQPDMVDHGVMAHFHHPPYGLTAVWRMESEDCTRACASGDYLLRGTLSEVSVLGRPLHYGPFTTAVIGRVKTGESQHK</sequence>
<keyword evidence="2" id="KW-1185">Reference proteome</keyword>
<organism evidence="1 2">
    <name type="scientific">Ganoderma sinense ZZ0214-1</name>
    <dbReference type="NCBI Taxonomy" id="1077348"/>
    <lineage>
        <taxon>Eukaryota</taxon>
        <taxon>Fungi</taxon>
        <taxon>Dikarya</taxon>
        <taxon>Basidiomycota</taxon>
        <taxon>Agaricomycotina</taxon>
        <taxon>Agaricomycetes</taxon>
        <taxon>Polyporales</taxon>
        <taxon>Polyporaceae</taxon>
        <taxon>Ganoderma</taxon>
    </lineage>
</organism>
<dbReference type="EMBL" id="AYKW01000047">
    <property type="protein sequence ID" value="PIL25554.1"/>
    <property type="molecule type" value="Genomic_DNA"/>
</dbReference>
<proteinExistence type="predicted"/>
<evidence type="ECO:0000313" key="1">
    <source>
        <dbReference type="EMBL" id="PIL25554.1"/>
    </source>
</evidence>
<accession>A0A2G8RVP5</accession>